<sequence>MPGGRGGGILFLPHCVVCIVLHCVASLSRKKRQHTQAALTLLHVRVLLTIYKPHILVISSTNESDMTSHD</sequence>
<dbReference type="EMBL" id="KZ825356">
    <property type="protein sequence ID" value="RAH44154.1"/>
    <property type="molecule type" value="Genomic_DNA"/>
</dbReference>
<proteinExistence type="predicted"/>
<protein>
    <submittedName>
        <fullName evidence="1">Uncharacterized protein</fullName>
    </submittedName>
</protein>
<organism evidence="1 2">
    <name type="scientific">Aspergillus brunneoviolaceus CBS 621.78</name>
    <dbReference type="NCBI Taxonomy" id="1450534"/>
    <lineage>
        <taxon>Eukaryota</taxon>
        <taxon>Fungi</taxon>
        <taxon>Dikarya</taxon>
        <taxon>Ascomycota</taxon>
        <taxon>Pezizomycotina</taxon>
        <taxon>Eurotiomycetes</taxon>
        <taxon>Eurotiomycetidae</taxon>
        <taxon>Eurotiales</taxon>
        <taxon>Aspergillaceae</taxon>
        <taxon>Aspergillus</taxon>
        <taxon>Aspergillus subgen. Circumdati</taxon>
    </lineage>
</organism>
<gene>
    <name evidence="1" type="ORF">BO95DRAFT_186787</name>
</gene>
<keyword evidence="2" id="KW-1185">Reference proteome</keyword>
<evidence type="ECO:0000313" key="1">
    <source>
        <dbReference type="EMBL" id="RAH44154.1"/>
    </source>
</evidence>
<accession>A0ACD1G4I5</accession>
<reference evidence="1" key="1">
    <citation type="submission" date="2018-02" db="EMBL/GenBank/DDBJ databases">
        <title>The genomes of Aspergillus section Nigri reveals drivers in fungal speciation.</title>
        <authorList>
            <consortium name="DOE Joint Genome Institute"/>
            <person name="Vesth T.C."/>
            <person name="Nybo J."/>
            <person name="Theobald S."/>
            <person name="Brandl J."/>
            <person name="Frisvad J.C."/>
            <person name="Nielsen K.F."/>
            <person name="Lyhne E.K."/>
            <person name="Kogle M.E."/>
            <person name="Kuo A."/>
            <person name="Riley R."/>
            <person name="Clum A."/>
            <person name="Nolan M."/>
            <person name="Lipzen A."/>
            <person name="Salamov A."/>
            <person name="Henrissat B."/>
            <person name="Wiebenga A."/>
            <person name="De vries R.P."/>
            <person name="Grigoriev I.V."/>
            <person name="Mortensen U.H."/>
            <person name="Andersen M.R."/>
            <person name="Baker S.E."/>
        </authorList>
    </citation>
    <scope>NUCLEOTIDE SEQUENCE</scope>
    <source>
        <strain evidence="1">CBS 621.78</strain>
    </source>
</reference>
<name>A0ACD1G4I5_9EURO</name>
<dbReference type="Proteomes" id="UP000249057">
    <property type="component" value="Unassembled WGS sequence"/>
</dbReference>
<evidence type="ECO:0000313" key="2">
    <source>
        <dbReference type="Proteomes" id="UP000249057"/>
    </source>
</evidence>